<protein>
    <recommendedName>
        <fullName evidence="1">AB hydrolase-1 domain-containing protein</fullName>
    </recommendedName>
</protein>
<dbReference type="PANTHER" id="PTHR43689:SF1">
    <property type="entry name" value="ALPHA_BETA-HYDROLASES SUPERFAMILY PROTEIN"/>
    <property type="match status" value="1"/>
</dbReference>
<dbReference type="Pfam" id="PF12697">
    <property type="entry name" value="Abhydrolase_6"/>
    <property type="match status" value="1"/>
</dbReference>
<dbReference type="SUPFAM" id="SSF53474">
    <property type="entry name" value="alpha/beta-Hydrolases"/>
    <property type="match status" value="1"/>
</dbReference>
<proteinExistence type="predicted"/>
<dbReference type="EMBL" id="JAIWQS010000122">
    <property type="protein sequence ID" value="KAJ8747673.1"/>
    <property type="molecule type" value="Genomic_DNA"/>
</dbReference>
<comment type="caution">
    <text evidence="2">The sequence shown here is derived from an EMBL/GenBank/DDBJ whole genome shotgun (WGS) entry which is preliminary data.</text>
</comment>
<dbReference type="PANTHER" id="PTHR43689">
    <property type="entry name" value="HYDROLASE"/>
    <property type="match status" value="1"/>
</dbReference>
<gene>
    <name evidence="2" type="ORF">K2173_017903</name>
</gene>
<dbReference type="Gene3D" id="3.40.50.1820">
    <property type="entry name" value="alpha/beta hydrolase"/>
    <property type="match status" value="1"/>
</dbReference>
<evidence type="ECO:0000259" key="1">
    <source>
        <dbReference type="Pfam" id="PF12697"/>
    </source>
</evidence>
<dbReference type="InterPro" id="IPR029058">
    <property type="entry name" value="AB_hydrolase_fold"/>
</dbReference>
<keyword evidence="3" id="KW-1185">Reference proteome</keyword>
<dbReference type="InterPro" id="IPR000073">
    <property type="entry name" value="AB_hydrolase_1"/>
</dbReference>
<accession>A0AAV8S684</accession>
<feature type="domain" description="AB hydrolase-1" evidence="1">
    <location>
        <begin position="132"/>
        <end position="435"/>
    </location>
</feature>
<evidence type="ECO:0000313" key="2">
    <source>
        <dbReference type="EMBL" id="KAJ8747673.1"/>
    </source>
</evidence>
<evidence type="ECO:0000313" key="3">
    <source>
        <dbReference type="Proteomes" id="UP001159364"/>
    </source>
</evidence>
<reference evidence="2 3" key="1">
    <citation type="submission" date="2021-09" db="EMBL/GenBank/DDBJ databases">
        <title>Genomic insights and catalytic innovation underlie evolution of tropane alkaloids biosynthesis.</title>
        <authorList>
            <person name="Wang Y.-J."/>
            <person name="Tian T."/>
            <person name="Huang J.-P."/>
            <person name="Huang S.-X."/>
        </authorList>
    </citation>
    <scope>NUCLEOTIDE SEQUENCE [LARGE SCALE GENOMIC DNA]</scope>
    <source>
        <strain evidence="2">KIB-2018</strain>
        <tissue evidence="2">Leaf</tissue>
    </source>
</reference>
<dbReference type="Proteomes" id="UP001159364">
    <property type="component" value="Unassembled WGS sequence"/>
</dbReference>
<dbReference type="AlphaFoldDB" id="A0AAV8S684"/>
<name>A0AAV8S684_9ROSI</name>
<organism evidence="2 3">
    <name type="scientific">Erythroxylum novogranatense</name>
    <dbReference type="NCBI Taxonomy" id="1862640"/>
    <lineage>
        <taxon>Eukaryota</taxon>
        <taxon>Viridiplantae</taxon>
        <taxon>Streptophyta</taxon>
        <taxon>Embryophyta</taxon>
        <taxon>Tracheophyta</taxon>
        <taxon>Spermatophyta</taxon>
        <taxon>Magnoliopsida</taxon>
        <taxon>eudicotyledons</taxon>
        <taxon>Gunneridae</taxon>
        <taxon>Pentapetalae</taxon>
        <taxon>rosids</taxon>
        <taxon>fabids</taxon>
        <taxon>Malpighiales</taxon>
        <taxon>Erythroxylaceae</taxon>
        <taxon>Erythroxylum</taxon>
    </lineage>
</organism>
<sequence>MSTSQQLAFQSLTLFNFTDCSRHRRYFVNFPADPYADSYPKLLPPRADASSAGVYPPYSDEWKAKTNEKRKRIAGIDQVELLHPELLADPDSRFCDFNGVRIHYKVCDAAESQSHDSELPAASFAKLDFPFILLHGFGASVFSWSRAMKPLAQLTASKVVAFDRPAFGLTSRDFSFANSSPTPDDGSRSLNPYSIAFSTHATLYFVDLLKARTAILAFCWFLVAVNSYFEAPERVAALILVSPAIFAPLLVDNSVEGFYSGRSKKIEGEASYSKALANLSQNAPNGEGVINVLNLLFKKALSAIIRSAIGVLLIRMAIDKFGLAAIRNAWFDPNQVTERTITGYTKPLRVRGWDKALAEFTAATLANVDALSKSPLSKRLREISCPVLIVTGDTDRIVPSWNARRLAQALPSSHLEVIKDCGHLPHEEKVEEFVSVVEEFLQRAFGGSEELCVPTVV</sequence>
<dbReference type="GO" id="GO:0009941">
    <property type="term" value="C:chloroplast envelope"/>
    <property type="evidence" value="ECO:0007669"/>
    <property type="project" value="TreeGrafter"/>
</dbReference>